<feature type="compositionally biased region" description="Basic and acidic residues" evidence="5">
    <location>
        <begin position="668"/>
        <end position="685"/>
    </location>
</feature>
<dbReference type="GO" id="GO:0070979">
    <property type="term" value="P:protein K11-linked ubiquitination"/>
    <property type="evidence" value="ECO:0007669"/>
    <property type="project" value="TreeGrafter"/>
</dbReference>
<feature type="compositionally biased region" description="Low complexity" evidence="5">
    <location>
        <begin position="1"/>
        <end position="14"/>
    </location>
</feature>
<dbReference type="GO" id="GO:0005680">
    <property type="term" value="C:anaphase-promoting complex"/>
    <property type="evidence" value="ECO:0007669"/>
    <property type="project" value="InterPro"/>
</dbReference>
<feature type="region of interest" description="Disordered" evidence="5">
    <location>
        <begin position="1010"/>
        <end position="1030"/>
    </location>
</feature>
<feature type="region of interest" description="Disordered" evidence="5">
    <location>
        <begin position="374"/>
        <end position="407"/>
    </location>
</feature>
<feature type="region of interest" description="Disordered" evidence="5">
    <location>
        <begin position="2547"/>
        <end position="2641"/>
    </location>
</feature>
<dbReference type="GO" id="GO:0060090">
    <property type="term" value="F:molecular adaptor activity"/>
    <property type="evidence" value="ECO:0007669"/>
    <property type="project" value="TreeGrafter"/>
</dbReference>
<feature type="compositionally biased region" description="Basic and acidic residues" evidence="5">
    <location>
        <begin position="696"/>
        <end position="722"/>
    </location>
</feature>
<feature type="region of interest" description="Disordered" evidence="5">
    <location>
        <begin position="847"/>
        <end position="871"/>
    </location>
</feature>
<feature type="compositionally biased region" description="Basic and acidic residues" evidence="5">
    <location>
        <begin position="491"/>
        <end position="501"/>
    </location>
</feature>
<organism evidence="6 7">
    <name type="scientific">Besnoitia besnoiti</name>
    <name type="common">Apicomplexan protozoan</name>
    <dbReference type="NCBI Taxonomy" id="94643"/>
    <lineage>
        <taxon>Eukaryota</taxon>
        <taxon>Sar</taxon>
        <taxon>Alveolata</taxon>
        <taxon>Apicomplexa</taxon>
        <taxon>Conoidasida</taxon>
        <taxon>Coccidia</taxon>
        <taxon>Eucoccidiorida</taxon>
        <taxon>Eimeriorina</taxon>
        <taxon>Sarcocystidae</taxon>
        <taxon>Besnoitia</taxon>
    </lineage>
</organism>
<dbReference type="InterPro" id="IPR011989">
    <property type="entry name" value="ARM-like"/>
</dbReference>
<feature type="compositionally biased region" description="Basic and acidic residues" evidence="5">
    <location>
        <begin position="1295"/>
        <end position="1304"/>
    </location>
</feature>
<feature type="region of interest" description="Disordered" evidence="5">
    <location>
        <begin position="1790"/>
        <end position="1834"/>
    </location>
</feature>
<comment type="caution">
    <text evidence="6">The sequence shown here is derived from an EMBL/GenBank/DDBJ whole genome shotgun (WGS) entry which is preliminary data.</text>
</comment>
<feature type="region of interest" description="Disordered" evidence="5">
    <location>
        <begin position="3737"/>
        <end position="3773"/>
    </location>
</feature>
<feature type="compositionally biased region" description="Basic and acidic residues" evidence="5">
    <location>
        <begin position="3248"/>
        <end position="3264"/>
    </location>
</feature>
<dbReference type="GeneID" id="40308346"/>
<feature type="region of interest" description="Disordered" evidence="5">
    <location>
        <begin position="751"/>
        <end position="818"/>
    </location>
</feature>
<feature type="compositionally biased region" description="Acidic residues" evidence="5">
    <location>
        <begin position="2384"/>
        <end position="2393"/>
    </location>
</feature>
<gene>
    <name evidence="6" type="ORF">BESB_033650</name>
</gene>
<feature type="region of interest" description="Disordered" evidence="5">
    <location>
        <begin position="3042"/>
        <end position="3068"/>
    </location>
</feature>
<feature type="region of interest" description="Disordered" evidence="5">
    <location>
        <begin position="1488"/>
        <end position="1518"/>
    </location>
</feature>
<dbReference type="Proteomes" id="UP000224006">
    <property type="component" value="Chromosome II"/>
</dbReference>
<feature type="compositionally biased region" description="Low complexity" evidence="5">
    <location>
        <begin position="1438"/>
        <end position="1450"/>
    </location>
</feature>
<feature type="region of interest" description="Disordered" evidence="5">
    <location>
        <begin position="442"/>
        <end position="536"/>
    </location>
</feature>
<keyword evidence="3" id="KW-0498">Mitosis</keyword>
<feature type="region of interest" description="Disordered" evidence="5">
    <location>
        <begin position="2098"/>
        <end position="2120"/>
    </location>
</feature>
<keyword evidence="2" id="KW-0132">Cell division</keyword>
<keyword evidence="7" id="KW-1185">Reference proteome</keyword>
<feature type="compositionally biased region" description="Low complexity" evidence="5">
    <location>
        <begin position="4228"/>
        <end position="4237"/>
    </location>
</feature>
<dbReference type="PANTHER" id="PTHR12827:SF3">
    <property type="entry name" value="ANAPHASE-PROMOTING COMPLEX SUBUNIT 1"/>
    <property type="match status" value="1"/>
</dbReference>
<protein>
    <submittedName>
        <fullName evidence="6">Uncharacterized protein</fullName>
    </submittedName>
</protein>
<feature type="region of interest" description="Disordered" evidence="5">
    <location>
        <begin position="1422"/>
        <end position="1451"/>
    </location>
</feature>
<dbReference type="RefSeq" id="XP_029220916.1">
    <property type="nucleotide sequence ID" value="XM_029361951.1"/>
</dbReference>
<reference evidence="6 7" key="1">
    <citation type="submission" date="2017-09" db="EMBL/GenBank/DDBJ databases">
        <title>Genome sequencing of Besnoitia besnoiti strain Bb-Ger1.</title>
        <authorList>
            <person name="Schares G."/>
            <person name="Venepally P."/>
            <person name="Lorenzi H.A."/>
        </authorList>
    </citation>
    <scope>NUCLEOTIDE SEQUENCE [LARGE SCALE GENOMIC DNA]</scope>
    <source>
        <strain evidence="6 7">Bb-Ger1</strain>
    </source>
</reference>
<name>A0A2A9MMC5_BESBE</name>
<sequence>MTGAPPRRGGPWAPDAHREPAVSFGSPLSPPLLLRASSRVLPGASAAAPDAAQGSFPCCVVSEDVFRPAGRETLARLAQLSGREVAAPSARCAAAGEVDVAFADAECLAQFLRQRAKIPPRLASLQASHGRSSCPQSASAAFGKSPPRGRTRLPGVSLVCARRLQRAQLALLSGTHASARLLASMSLQADAAEVRRQLAAAVAWESQRASAFRYILAAHGREGGPVLAAELALHIRRGLAVVASSPFFASSGALRTRARPVHAAFLPFGCAVAFSISAEDAERGDTLRLPAAGEAAGRAWGEGEMTVAVLQEEDRDGRHGLLEIFPSEKHRRSSPGLDSASLDRSIRVPLPYVPTTFWGVRTPQGESGAVVLAQQRPPDDREAQALSCGSSQPSGLTAASLSSSPSAGSFVAFSVTTPGGRLEPRPLLFTCCRCCVASRASPSVDREGGAPPRRTKNQCAAPASGDQSAGAPCGADRWDTGRRRPGVRTADSLDHSGKEARAAAAAGLDGEMQEPDRVSDEREDAPPLEGAPSSWSTFLNLPAASAPCPSLSESNSSSFPSSPSMASTVWPPLEVLWVSSVPGLSLCLAYAPETRFCVLCLLLGRVAKGVRGGDWCLRAQLAVGGPRAARRLAARPFAEQLEARLRLSAPSLHALQLFSFRLPGDAEPLERDPRIESEDGLRAPEEEGAMDAEEETERRTPETGTHHCRYADSGDVRGDRSRRGSAGLLPAFLTSSPPQVLLLPASLPAASRACGDQSGSRGGRAVAGASGVFKTETSRGSPRRSDARTQSDAAAAAAPPSLEGRRRNRVEKHPWAGTRSSRQARLRLVVLDERTETLALIPLPSSLATSSSLSPSSPSCYPRSSLRSPASSSSCCLRLAACAIERVKDVVGFVAVTPDESEASSSSALSLSVSRLLHLLDTNAGERTTSLSFAFPLLAASSRSRLSPRTPSSASPESLRLSTSLRATSLPAYLVVLHRGGLLGLYAGAYLLSFLHVFLPPPSSLTLSPACASSPQEARRRETEQVARETQRPFPVAVAHAVGDRFNLTFLAPLRPAPSQSLSAFSSPPRAPAALGAAAAFTSSGGFAALSTYRCALQVTPSHPLLRLVISLLLPTLPPSAALRLLRSLFRWVLNPRASAGLAAERRDARERTMTHAAEAVRLRVTPAVAWEFGSPAEASSFSSSSLEFPAACPTAPTRLRGLCRALAASETPDREREWTAFCLVLLAEATRFPLKHSRDFFSAPISAARRLAASSAPATPAASAPGAACCSDGLVALSLGAALAAAQAVASGLREGERNREDEAGTADAVWGGRSAHAASLPRERGPCEEERSRGGSERDAHQPFIPVVHAADLRVEATEADATPGAGARCPRDKREEEAEACSFLPSPFACSSACTRRELVRRATQRLLGELLRATHTRADATAGAAEAEEKADGARGAAEGAGTPPASRADAALHAFDADPFLGPLVKDALEDETEEFDCISNADETNPALSSQSASQRPPLEASSSGAVGSIPRLCEGGGSPREALLAAVPSFGLRPHLPQIFLSLHALLEDASLLRAAEAVVQRPLARLLLLLARLLRLPRFFAVYAARLSAAEARRLDALLGALPEREATANEGVTGAWIPSHPRAETAQAGSESGAKLVAEARMEACERDSGDIGDSGGGQLECEVDEALEVRGDADGAEEELRGAAALENIRRWKALPSVYHSLERRFALTPPAAAEGSNAGEKEKQSSSGAPSSLRSPFAAVSLPPFSSTSSASPAGERAAAACRPGRRLVAALARLERQRRQGATAPETVSAEETRILSPGARGRGDGQGGEGGTVSGDGAGRVRGAQVSSSVCPLSLEKENAERDVRAQARQQLFQLQRRRFAATGKVGGAGFDGGVSAYSVFPSPCDRGEFFAEREGAHGAGLCSLPLSSAEVGLHFDFRSIEARRSCGSLSPSSELAPSRSSAAGGSLASALHSLCAGSDASAPVGRRARSSAPSAAADCETLQRTREAWRIVGALLRKTPRAARNLVHLQPVAQSALREALAFLAGAAADVLGARRLVRDGQAGNDAAEESEEEGDLFVTAALLAGRRDFAANAVLLLASSAASTTSPSPLLPSRPSAAPLAPSPPSPWRASLDLQELVHLEASCQARTSGFFWLAPREVSAEASPPVSPLPSSLSSTSGESGVLTRWGGVAPNMSAWAAARPELRARLLLVASALDTSSLRVVVSRLSPQAADVLDTIGESHALLAPAAQHLVPPPQNAVSASFLASPLASSLGGISSPRLPASTARHSGRAAGSEDEGRASALPLLLQKLSPLDSALALASRDRGVALQQALAVGRGALTLGALGRFEGGARDGRDRELLPLSLLDVPPIELRVLLAPYAAVAKDGEESSADADEAELDRGSGSDRRGARGGERPRRFLVVDDSASQASSEEESLFGFSAAGRGPPGAAAARLASSPSFTRDAALSRRTSLFASAAVAPALSLPPGRSGERRRRGGRAPPPFTFVPLPAQLVSRDPQRQPPEGDAWAQFHNGCASGLALLPAAISIEPAATLRATPTSHRRRHRSPAGGGAEAAASWSPSREGETSAEGRGLRGTDATKASAASAGGGVASQGFASRNSPEFGRGAGRRDGKRRRSRDGDERRADAASRDGLWAHLFPWIRPSSAAAAPAAAAFEREAKRCKRDSLSHNEQLAAFLRRHAEAYGPHEFGGLVLALGLCGFFRVAGGARKEELQTLSLRLLWDAFDRETVQTGLLLGLAGSAVGSRSQALLQLCAAHLPYALTGQFIETEMHPAPQCAALVALGLVFARSQSRGMSATLLHHLLRSPCLLADKQGLDRDACALSAAWSLGVVWLGHRRRGRLDGGRGLRRSRRLQGEEGADKPRASREAPSLAQARHAGAGEAREGAGRDGAAGAARAGASRRAAPRGGGVGEARSDRESCGRDGEKQEEDELSLFWRELITLANLNTSRPWGSFYREPLKGALRRGPLRAAARFSLFASGVSGVSGPRHVGPASRLPLLQESWTASHAPPHASVAATATSRGFPPAEACEELSRDGTPHDEEATAPPGGAASRTRTVLARALIFWSAITPSHRWVAAQIPPLLRLLPSDFSESQRNPLPFRRVVCPATLRILPVARSSPADSAGASPPPSPRSQASAGAPRSPASSAGSSASACSAAPSCCSCSAAPLSFPFAAAAKYRAHALAGALWALGLRYAGTRSRRCIHLLLRYLHYLRGPGFGRPPSAARGRRGKREACGRGDRRDGRRTGAEEAAGLQEAGDSRGGFEPEYAPVETGDVSRDSSGTAEAPSRLPSSASSAGAQSPFPPFPAPLSCANLLSPSQSALFLSLPSRFSLPLPAPGSPAAAFAATAAHVDEEARDLCALVCCLALACVAAGSCDDEVLSALFAERQLRLSRPRPETVGGATAVAAAAAVVAAAAAAGLASEDTASATAAAETAAACARAAEENEADAQYGALLLLHQAIGFVCMAGGRRSFEENSFFATAVLVMALFPVRPPSDPADQSAHLQAARHLWVLATEPRHLAAIDADAGQRVALPVSLLVRRAGTPDEAEDAEAVRERRRAEVKRVDLWLPGWLPSPRRILQLHVTSDRYAPLVLRREPRLRMPAEGAAEDAPAAPSLFARLLHLGGFFVQRRDSAVPYRGRPVSCEIQQTARRTRRSFLPAHACLRSGLTAEPVKPPRASAALASAYAAAVGEQLRAHVESLEAWQREEGNDENLSKAVAGRDTSGAAAARCSVPPTARQRRFGAQDPRSLGGEGTPLREALKRILPQVNVAERAEAVRANRDCETHTGEPGDAAEGAWLRRRLSRWFQGELERSREERDEAMLRVWQDSLSANAVSLCRSHSPSPRPKRLGSSDSSRGTPPGADALPAGFSPSSTEDEREYAHRREIAALPRLSSGSPARDASSSAPFCSNCLLEGEPAHAGAAAPVSLAPLRRLLSNREYDDADRGSEGDCRTRVFFDTAAASAGLPSAVSALRHLPSPRDVLAALALRRMQDFFRRAALESVSAASSHFSPLLFASTGDVVEGNTRRLSLTPLPSSLLLAAACSPRFAASMARPEPRARTAPPSSSAASPCIPRGRPAGRAPRTDVRIDAVSLLFELCVTYYAAAGLASLHLSSARLGASASPSPRGSAAYGAWAAGTHRWQGGKSMRPFEERDAKKVGRTEEEGSLACAADALSAFLLFHRLPLLHDWLEFVHEVARCATQRRPLPAAGAAASSPAFEKRPAEPDAPATSEAPAEQGETTSRMNAAEDFSSEKAKMQRALYLSHQVAAGATVRGKLLLADALLEVDRIFGLLEATECLEPCADVARRQPQSCSRC</sequence>
<feature type="region of interest" description="Disordered" evidence="5">
    <location>
        <begin position="2858"/>
        <end position="2943"/>
    </location>
</feature>
<proteinExistence type="inferred from homology"/>
<feature type="compositionally biased region" description="Basic and acidic residues" evidence="5">
    <location>
        <begin position="2869"/>
        <end position="2882"/>
    </location>
</feature>
<evidence type="ECO:0000313" key="7">
    <source>
        <dbReference type="Proteomes" id="UP000224006"/>
    </source>
</evidence>
<feature type="compositionally biased region" description="Gly residues" evidence="5">
    <location>
        <begin position="1817"/>
        <end position="1833"/>
    </location>
</feature>
<feature type="region of interest" description="Disordered" evidence="5">
    <location>
        <begin position="3134"/>
        <end position="3164"/>
    </location>
</feature>
<accession>A0A2A9MMC5</accession>
<feature type="compositionally biased region" description="Basic and acidic residues" evidence="5">
    <location>
        <begin position="3047"/>
        <end position="3058"/>
    </location>
</feature>
<feature type="region of interest" description="Disordered" evidence="5">
    <location>
        <begin position="1294"/>
        <end position="1346"/>
    </location>
</feature>
<evidence type="ECO:0000256" key="3">
    <source>
        <dbReference type="ARBA" id="ARBA00022776"/>
    </source>
</evidence>
<evidence type="ECO:0000256" key="4">
    <source>
        <dbReference type="ARBA" id="ARBA00023306"/>
    </source>
</evidence>
<feature type="region of interest" description="Disordered" evidence="5">
    <location>
        <begin position="2477"/>
        <end position="2503"/>
    </location>
</feature>
<feature type="compositionally biased region" description="Basic and acidic residues" evidence="5">
    <location>
        <begin position="2394"/>
        <end position="2416"/>
    </location>
</feature>
<evidence type="ECO:0000313" key="6">
    <source>
        <dbReference type="EMBL" id="PFH36907.1"/>
    </source>
</evidence>
<evidence type="ECO:0000256" key="1">
    <source>
        <dbReference type="ARBA" id="ARBA00010547"/>
    </source>
</evidence>
<dbReference type="GO" id="GO:0051301">
    <property type="term" value="P:cell division"/>
    <property type="evidence" value="ECO:0007669"/>
    <property type="project" value="UniProtKB-KW"/>
</dbReference>
<evidence type="ECO:0000256" key="2">
    <source>
        <dbReference type="ARBA" id="ARBA00022618"/>
    </source>
</evidence>
<feature type="region of interest" description="Disordered" evidence="5">
    <location>
        <begin position="3234"/>
        <end position="3317"/>
    </location>
</feature>
<feature type="region of interest" description="Disordered" evidence="5">
    <location>
        <begin position="127"/>
        <end position="149"/>
    </location>
</feature>
<feature type="region of interest" description="Disordered" evidence="5">
    <location>
        <begin position="3855"/>
        <end position="3899"/>
    </location>
</feature>
<feature type="compositionally biased region" description="Low complexity" evidence="5">
    <location>
        <begin position="3300"/>
        <end position="3317"/>
    </location>
</feature>
<feature type="compositionally biased region" description="Basic and acidic residues" evidence="5">
    <location>
        <begin position="2929"/>
        <end position="2941"/>
    </location>
</feature>
<dbReference type="GO" id="GO:0031145">
    <property type="term" value="P:anaphase-promoting complex-dependent catabolic process"/>
    <property type="evidence" value="ECO:0007669"/>
    <property type="project" value="TreeGrafter"/>
</dbReference>
<dbReference type="VEuPathDB" id="ToxoDB:BESB_033650"/>
<feature type="region of interest" description="Disordered" evidence="5">
    <location>
        <begin position="4072"/>
        <end position="4102"/>
    </location>
</feature>
<feature type="compositionally biased region" description="Low complexity" evidence="5">
    <location>
        <begin position="3148"/>
        <end position="3164"/>
    </location>
</feature>
<feature type="compositionally biased region" description="Polar residues" evidence="5">
    <location>
        <begin position="127"/>
        <end position="139"/>
    </location>
</feature>
<dbReference type="EMBL" id="NWUJ01000002">
    <property type="protein sequence ID" value="PFH36907.1"/>
    <property type="molecule type" value="Genomic_DNA"/>
</dbReference>
<comment type="similarity">
    <text evidence="1">Belongs to the APC1 family.</text>
</comment>
<feature type="region of interest" description="Disordered" evidence="5">
    <location>
        <begin position="2382"/>
        <end position="2421"/>
    </location>
</feature>
<dbReference type="STRING" id="94643.A0A2A9MMC5"/>
<feature type="compositionally biased region" description="Low complexity" evidence="5">
    <location>
        <begin position="2905"/>
        <end position="2918"/>
    </location>
</feature>
<feature type="compositionally biased region" description="Low complexity" evidence="5">
    <location>
        <begin position="763"/>
        <end position="772"/>
    </location>
</feature>
<feature type="compositionally biased region" description="Basic and acidic residues" evidence="5">
    <location>
        <begin position="1323"/>
        <end position="1343"/>
    </location>
</feature>
<feature type="compositionally biased region" description="Polar residues" evidence="5">
    <location>
        <begin position="1488"/>
        <end position="1512"/>
    </location>
</feature>
<dbReference type="GO" id="GO:0007091">
    <property type="term" value="P:metaphase/anaphase transition of mitotic cell cycle"/>
    <property type="evidence" value="ECO:0007669"/>
    <property type="project" value="TreeGrafter"/>
</dbReference>
<dbReference type="Gene3D" id="1.25.10.10">
    <property type="entry name" value="Leucine-rich Repeat Variant"/>
    <property type="match status" value="1"/>
</dbReference>
<dbReference type="InterPro" id="IPR024990">
    <property type="entry name" value="Apc1"/>
</dbReference>
<feature type="region of interest" description="Disordered" evidence="5">
    <location>
        <begin position="1"/>
        <end position="24"/>
    </location>
</feature>
<feature type="compositionally biased region" description="Low complexity" evidence="5">
    <location>
        <begin position="2098"/>
        <end position="2115"/>
    </location>
</feature>
<feature type="region of interest" description="Disordered" evidence="5">
    <location>
        <begin position="4228"/>
        <end position="4264"/>
    </location>
</feature>
<evidence type="ECO:0000256" key="5">
    <source>
        <dbReference type="SAM" id="MobiDB-lite"/>
    </source>
</evidence>
<keyword evidence="4" id="KW-0131">Cell cycle</keyword>
<feature type="region of interest" description="Disordered" evidence="5">
    <location>
        <begin position="1720"/>
        <end position="1774"/>
    </location>
</feature>
<feature type="compositionally biased region" description="Low complexity" evidence="5">
    <location>
        <begin position="1736"/>
        <end position="1774"/>
    </location>
</feature>
<feature type="compositionally biased region" description="Low complexity" evidence="5">
    <location>
        <begin position="393"/>
        <end position="407"/>
    </location>
</feature>
<feature type="compositionally biased region" description="Acidic residues" evidence="5">
    <location>
        <begin position="686"/>
        <end position="695"/>
    </location>
</feature>
<feature type="compositionally biased region" description="Basic and acidic residues" evidence="5">
    <location>
        <begin position="1017"/>
        <end position="1030"/>
    </location>
</feature>
<feature type="compositionally biased region" description="Low complexity" evidence="5">
    <location>
        <begin position="4079"/>
        <end position="4101"/>
    </location>
</feature>
<dbReference type="KEGG" id="bbes:BESB_033650"/>
<dbReference type="PANTHER" id="PTHR12827">
    <property type="entry name" value="MEIOTIC CHECKPOINT REGULATOR TSG24 FAMILY MEMBER"/>
    <property type="match status" value="1"/>
</dbReference>
<feature type="region of interest" description="Disordered" evidence="5">
    <location>
        <begin position="668"/>
        <end position="722"/>
    </location>
</feature>
<dbReference type="OrthoDB" id="333227at2759"/>